<evidence type="ECO:0008006" key="4">
    <source>
        <dbReference type="Google" id="ProtNLM"/>
    </source>
</evidence>
<sequence length="174" mass="19806">MKRLLASVGVVALLSAPSVKAVSFGIDAHPIVYEERGRVCFRVERYVYSHSIISFLDWYRDIEARDVRLVDLLVGNDEDGWGVYKDESTPGLRLRRSTGVCYGLAPAGFVTRDEAEPLRPGRYTVLMDAREGENHLRFTDDFCLSDDRRLVKCDDGEEAPKSFIEQLLRWVFGD</sequence>
<name>A0A3D8VHN9_9GAMM</name>
<evidence type="ECO:0000313" key="2">
    <source>
        <dbReference type="EMBL" id="RDY68338.1"/>
    </source>
</evidence>
<reference evidence="2 3" key="1">
    <citation type="submission" date="2018-08" db="EMBL/GenBank/DDBJ databases">
        <title>Lysobacter soli KCTC 22011, whole genome shotgun sequence.</title>
        <authorList>
            <person name="Zhang X."/>
            <person name="Feng G."/>
            <person name="Zhu H."/>
        </authorList>
    </citation>
    <scope>NUCLEOTIDE SEQUENCE [LARGE SCALE GENOMIC DNA]</scope>
    <source>
        <strain evidence="2 3">KCTC 22011</strain>
    </source>
</reference>
<dbReference type="RefSeq" id="WP_115841763.1">
    <property type="nucleotide sequence ID" value="NZ_QTJR01000003.1"/>
</dbReference>
<feature type="chain" id="PRO_5017770742" description="DUF1850 domain-containing protein" evidence="1">
    <location>
        <begin position="22"/>
        <end position="174"/>
    </location>
</feature>
<dbReference type="EMBL" id="QTJR01000003">
    <property type="protein sequence ID" value="RDY68338.1"/>
    <property type="molecule type" value="Genomic_DNA"/>
</dbReference>
<dbReference type="AlphaFoldDB" id="A0A3D8VHN9"/>
<evidence type="ECO:0000256" key="1">
    <source>
        <dbReference type="SAM" id="SignalP"/>
    </source>
</evidence>
<gene>
    <name evidence="2" type="ORF">DX912_06985</name>
</gene>
<proteinExistence type="predicted"/>
<dbReference type="Proteomes" id="UP000256829">
    <property type="component" value="Unassembled WGS sequence"/>
</dbReference>
<accession>A0A3D8VHN9</accession>
<protein>
    <recommendedName>
        <fullName evidence="4">DUF1850 domain-containing protein</fullName>
    </recommendedName>
</protein>
<comment type="caution">
    <text evidence="2">The sequence shown here is derived from an EMBL/GenBank/DDBJ whole genome shotgun (WGS) entry which is preliminary data.</text>
</comment>
<evidence type="ECO:0000313" key="3">
    <source>
        <dbReference type="Proteomes" id="UP000256829"/>
    </source>
</evidence>
<keyword evidence="3" id="KW-1185">Reference proteome</keyword>
<feature type="signal peptide" evidence="1">
    <location>
        <begin position="1"/>
        <end position="21"/>
    </location>
</feature>
<organism evidence="2 3">
    <name type="scientific">Lysobacter soli</name>
    <dbReference type="NCBI Taxonomy" id="453783"/>
    <lineage>
        <taxon>Bacteria</taxon>
        <taxon>Pseudomonadati</taxon>
        <taxon>Pseudomonadota</taxon>
        <taxon>Gammaproteobacteria</taxon>
        <taxon>Lysobacterales</taxon>
        <taxon>Lysobacteraceae</taxon>
        <taxon>Lysobacter</taxon>
    </lineage>
</organism>
<keyword evidence="1" id="KW-0732">Signal</keyword>